<evidence type="ECO:0000313" key="3">
    <source>
        <dbReference type="Proteomes" id="UP000293296"/>
    </source>
</evidence>
<feature type="region of interest" description="Disordered" evidence="1">
    <location>
        <begin position="246"/>
        <end position="284"/>
    </location>
</feature>
<dbReference type="Proteomes" id="UP000293296">
    <property type="component" value="Chromosome"/>
</dbReference>
<evidence type="ECO:0000313" key="2">
    <source>
        <dbReference type="EMBL" id="QAZ66240.1"/>
    </source>
</evidence>
<dbReference type="AlphaFoldDB" id="A0A4P6HK66"/>
<sequence length="284" mass="30221">MQLDFSPAFARYEAIAAEADAAFAKVASLCPDMVSCGEGCSDCCHALFDLTFIEALYLNRKFNEAFPPGPARDAVLERANAADRDAAKLKRKAFRADEQGVSTREILESIARERIRCPLLGDDDRCILYKSRPLTCRLYGVPLEISGEARTCGNTGFAPGGRYPTVKIEKLQDKLVALSQELVASIPTKLPLMAEMLVPVSFALVTDFDDEFLGLLTEEEMVKLHEQEAKWAAAADPFAPAGGPAGSACGSCGEQAGSPACSSCTGGTSWVLPGPDGESGGKAD</sequence>
<gene>
    <name evidence="2" type="ORF">C3Y92_02885</name>
</gene>
<dbReference type="RefSeq" id="WP_129349331.1">
    <property type="nucleotide sequence ID" value="NZ_CP026538.1"/>
</dbReference>
<accession>A0A4P6HK66</accession>
<evidence type="ECO:0008006" key="4">
    <source>
        <dbReference type="Google" id="ProtNLM"/>
    </source>
</evidence>
<keyword evidence="3" id="KW-1185">Reference proteome</keyword>
<organism evidence="2 3">
    <name type="scientific">Solidesulfovibrio carbinolicus</name>
    <dbReference type="NCBI Taxonomy" id="296842"/>
    <lineage>
        <taxon>Bacteria</taxon>
        <taxon>Pseudomonadati</taxon>
        <taxon>Thermodesulfobacteriota</taxon>
        <taxon>Desulfovibrionia</taxon>
        <taxon>Desulfovibrionales</taxon>
        <taxon>Desulfovibrionaceae</taxon>
        <taxon>Solidesulfovibrio</taxon>
    </lineage>
</organism>
<dbReference type="Pfam" id="PF03692">
    <property type="entry name" value="CxxCxxCC"/>
    <property type="match status" value="1"/>
</dbReference>
<dbReference type="InterPro" id="IPR005358">
    <property type="entry name" value="Puta_zinc/iron-chelating_dom"/>
</dbReference>
<dbReference type="EMBL" id="CP026538">
    <property type="protein sequence ID" value="QAZ66240.1"/>
    <property type="molecule type" value="Genomic_DNA"/>
</dbReference>
<reference evidence="2 3" key="1">
    <citation type="submission" date="2018-02" db="EMBL/GenBank/DDBJ databases">
        <title>Genome sequence of Desulfovibrio carbinolicus DSM 3852.</title>
        <authorList>
            <person name="Wilbanks E."/>
            <person name="Skennerton C.T."/>
            <person name="Orphan V.J."/>
        </authorList>
    </citation>
    <scope>NUCLEOTIDE SEQUENCE [LARGE SCALE GENOMIC DNA]</scope>
    <source>
        <strain evidence="2 3">DSM 3852</strain>
    </source>
</reference>
<name>A0A4P6HK66_9BACT</name>
<dbReference type="OrthoDB" id="9810361at2"/>
<proteinExistence type="predicted"/>
<protein>
    <recommendedName>
        <fullName evidence="4">YkgJ family cysteine cluster protein</fullName>
    </recommendedName>
</protein>
<evidence type="ECO:0000256" key="1">
    <source>
        <dbReference type="SAM" id="MobiDB-lite"/>
    </source>
</evidence>
<dbReference type="KEGG" id="dcb:C3Y92_02885"/>